<comment type="caution">
    <text evidence="2">The sequence shown here is derived from an EMBL/GenBank/DDBJ whole genome shotgun (WGS) entry which is preliminary data.</text>
</comment>
<reference evidence="2" key="1">
    <citation type="submission" date="2024-01" db="EMBL/GenBank/DDBJ databases">
        <authorList>
            <person name="Webb A."/>
        </authorList>
    </citation>
    <scope>NUCLEOTIDE SEQUENCE</scope>
    <source>
        <strain evidence="2">Pm1</strain>
    </source>
</reference>
<dbReference type="Proteomes" id="UP001162060">
    <property type="component" value="Unassembled WGS sequence"/>
</dbReference>
<organism evidence="2 3">
    <name type="scientific">Peronospora matthiolae</name>
    <dbReference type="NCBI Taxonomy" id="2874970"/>
    <lineage>
        <taxon>Eukaryota</taxon>
        <taxon>Sar</taxon>
        <taxon>Stramenopiles</taxon>
        <taxon>Oomycota</taxon>
        <taxon>Peronosporomycetes</taxon>
        <taxon>Peronosporales</taxon>
        <taxon>Peronosporaceae</taxon>
        <taxon>Peronospora</taxon>
    </lineage>
</organism>
<accession>A0AAV1TQD5</accession>
<gene>
    <name evidence="2" type="ORF">PM001_LOCUS8817</name>
</gene>
<evidence type="ECO:0000313" key="3">
    <source>
        <dbReference type="Proteomes" id="UP001162060"/>
    </source>
</evidence>
<dbReference type="EMBL" id="CAKLBY020000070">
    <property type="protein sequence ID" value="CAK7923667.1"/>
    <property type="molecule type" value="Genomic_DNA"/>
</dbReference>
<dbReference type="AlphaFoldDB" id="A0AAV1TQD5"/>
<protein>
    <submittedName>
        <fullName evidence="2">Uncharacterized protein</fullName>
    </submittedName>
</protein>
<evidence type="ECO:0000256" key="1">
    <source>
        <dbReference type="SAM" id="MobiDB-lite"/>
    </source>
</evidence>
<feature type="region of interest" description="Disordered" evidence="1">
    <location>
        <begin position="1"/>
        <end position="73"/>
    </location>
</feature>
<evidence type="ECO:0000313" key="2">
    <source>
        <dbReference type="EMBL" id="CAK7923667.1"/>
    </source>
</evidence>
<name>A0AAV1TQD5_9STRA</name>
<proteinExistence type="predicted"/>
<feature type="compositionally biased region" description="Basic residues" evidence="1">
    <location>
        <begin position="40"/>
        <end position="53"/>
    </location>
</feature>
<feature type="compositionally biased region" description="Polar residues" evidence="1">
    <location>
        <begin position="54"/>
        <end position="67"/>
    </location>
</feature>
<sequence length="134" mass="14783">MTDERGGEVGDTVVRPSPLQAEAEVEAAAATRGSDDGAARKKSKKPWTRRAHNTRGTSKRVQATAQQEEPKSVGEIVDAACESDPTSYSVAMNCAKWREWERTFDGEVAALQNNDVWRVTRRASGINVQHTKWV</sequence>